<dbReference type="Gene3D" id="1.50.40.10">
    <property type="entry name" value="Mitochondrial carrier domain"/>
    <property type="match status" value="1"/>
</dbReference>
<evidence type="ECO:0000256" key="3">
    <source>
        <dbReference type="ARBA" id="ARBA00022448"/>
    </source>
</evidence>
<keyword evidence="4 13" id="KW-0812">Transmembrane</keyword>
<dbReference type="InParanoid" id="A7T3S4"/>
<dbReference type="Proteomes" id="UP000001593">
    <property type="component" value="Unassembled WGS sequence"/>
</dbReference>
<dbReference type="eggNOG" id="KOG0752">
    <property type="taxonomic scope" value="Eukaryota"/>
</dbReference>
<keyword evidence="6" id="KW-1133">Transmembrane helix</keyword>
<dbReference type="Pfam" id="PF00153">
    <property type="entry name" value="Mito_carr"/>
    <property type="match status" value="3"/>
</dbReference>
<evidence type="ECO:0000256" key="10">
    <source>
        <dbReference type="ARBA" id="ARBA00040836"/>
    </source>
</evidence>
<dbReference type="PROSITE" id="PS50920">
    <property type="entry name" value="SOLCAR"/>
    <property type="match status" value="3"/>
</dbReference>
<dbReference type="GO" id="GO:0015234">
    <property type="term" value="F:thiamine transmembrane transporter activity"/>
    <property type="evidence" value="ECO:0000318"/>
    <property type="project" value="GO_Central"/>
</dbReference>
<dbReference type="GO" id="GO:0005743">
    <property type="term" value="C:mitochondrial inner membrane"/>
    <property type="evidence" value="ECO:0000318"/>
    <property type="project" value="GO_Central"/>
</dbReference>
<comment type="subcellular location">
    <subcellularLocation>
        <location evidence="1">Mitochondrion membrane</location>
        <topology evidence="1">Multi-pass membrane protein</topology>
    </subcellularLocation>
</comment>
<protein>
    <recommendedName>
        <fullName evidence="10">Mitochondrial thiamine pyrophosphate carrier</fullName>
    </recommendedName>
    <alternativeName>
        <fullName evidence="11">Solute carrier family 25 member 19</fullName>
    </alternativeName>
</protein>
<dbReference type="HOGENOM" id="CLU_015166_10_3_1"/>
<dbReference type="FunFam" id="1.50.40.10:FF:000011">
    <property type="entry name" value="Mitochondrial thiamine pyrophosphate carrier 1"/>
    <property type="match status" value="1"/>
</dbReference>
<evidence type="ECO:0000256" key="5">
    <source>
        <dbReference type="ARBA" id="ARBA00022737"/>
    </source>
</evidence>
<evidence type="ECO:0000256" key="4">
    <source>
        <dbReference type="ARBA" id="ARBA00022692"/>
    </source>
</evidence>
<evidence type="ECO:0000256" key="12">
    <source>
        <dbReference type="ARBA" id="ARBA00050799"/>
    </source>
</evidence>
<evidence type="ECO:0000256" key="2">
    <source>
        <dbReference type="ARBA" id="ARBA00006375"/>
    </source>
</evidence>
<dbReference type="AlphaFoldDB" id="A7T3S4"/>
<dbReference type="PRINTS" id="PR00926">
    <property type="entry name" value="MITOCARRIER"/>
</dbReference>
<dbReference type="GO" id="GO:0030974">
    <property type="term" value="P:thiamine pyrophosphate transmembrane transport"/>
    <property type="evidence" value="ECO:0000318"/>
    <property type="project" value="GO_Central"/>
</dbReference>
<reference evidence="15 16" key="1">
    <citation type="journal article" date="2007" name="Science">
        <title>Sea anemone genome reveals ancestral eumetazoan gene repertoire and genomic organization.</title>
        <authorList>
            <person name="Putnam N.H."/>
            <person name="Srivastava M."/>
            <person name="Hellsten U."/>
            <person name="Dirks B."/>
            <person name="Chapman J."/>
            <person name="Salamov A."/>
            <person name="Terry A."/>
            <person name="Shapiro H."/>
            <person name="Lindquist E."/>
            <person name="Kapitonov V.V."/>
            <person name="Jurka J."/>
            <person name="Genikhovich G."/>
            <person name="Grigoriev I.V."/>
            <person name="Lucas S.M."/>
            <person name="Steele R.E."/>
            <person name="Finnerty J.R."/>
            <person name="Technau U."/>
            <person name="Martindale M.Q."/>
            <person name="Rokhsar D.S."/>
        </authorList>
    </citation>
    <scope>NUCLEOTIDE SEQUENCE [LARGE SCALE GENOMIC DNA]</scope>
    <source>
        <strain evidence="16">CH2 X CH6</strain>
    </source>
</reference>
<dbReference type="OMA" id="MYVCYGA"/>
<dbReference type="InterPro" id="IPR002067">
    <property type="entry name" value="MCP"/>
</dbReference>
<dbReference type="STRING" id="45351.A7T3S4"/>
<keyword evidence="5" id="KW-0677">Repeat</keyword>
<feature type="repeat" description="Solcar" evidence="13">
    <location>
        <begin position="126"/>
        <end position="212"/>
    </location>
</feature>
<evidence type="ECO:0000256" key="8">
    <source>
        <dbReference type="ARBA" id="ARBA00023136"/>
    </source>
</evidence>
<evidence type="ECO:0000313" key="16">
    <source>
        <dbReference type="Proteomes" id="UP000001593"/>
    </source>
</evidence>
<feature type="repeat" description="Solcar" evidence="13">
    <location>
        <begin position="222"/>
        <end position="317"/>
    </location>
</feature>
<keyword evidence="3 14" id="KW-0813">Transport</keyword>
<feature type="repeat" description="Solcar" evidence="13">
    <location>
        <begin position="13"/>
        <end position="113"/>
    </location>
</feature>
<keyword evidence="7" id="KW-0496">Mitochondrion</keyword>
<evidence type="ECO:0000256" key="14">
    <source>
        <dbReference type="RuleBase" id="RU000488"/>
    </source>
</evidence>
<dbReference type="InterPro" id="IPR023395">
    <property type="entry name" value="MCP_dom_sf"/>
</dbReference>
<dbReference type="PhylomeDB" id="A7T3S4"/>
<dbReference type="SUPFAM" id="SSF103506">
    <property type="entry name" value="Mitochondrial carrier"/>
    <property type="match status" value="1"/>
</dbReference>
<evidence type="ECO:0000256" key="6">
    <source>
        <dbReference type="ARBA" id="ARBA00022989"/>
    </source>
</evidence>
<gene>
    <name evidence="15" type="ORF">NEMVEDRAFT_v1g195684</name>
</gene>
<sequence length="339" mass="37448">MVGFNPDRVEKGLTTAQCGICGSVAGAFTRLIAQPLDVLKIRFQLQVEPTFQPTFQITTKVTTGKYTGVWQAGKLVFEEEGFAALWKGHVPAQALSVVYGYFQFTCFEAFTKAAYFISPRTMEKKYKPATHFMCGAFSGCAAAVMAQPLDVIRTRLVAQGEPKIYNSLLQAARVMYKGEGPTVFFKGLTPSLLQIFPYSGLQFGSYSLLKTIWDHVFDIKVTDVIESLTCGALSGMISKAVILPFDIIKKRIQVQGFEEARQSFGRVQQYDGVKDCFRTILKEEGAMGLFKGLAPSTLKAAVTVGIMFCTYEQCLHLFRKLIHKGDRTVSPAAAKHPGH</sequence>
<dbReference type="EMBL" id="DS470621">
    <property type="protein sequence ID" value="EDO29391.1"/>
    <property type="molecule type" value="Genomic_DNA"/>
</dbReference>
<comment type="catalytic activity">
    <reaction evidence="12">
        <text>thiamine phosphate(out) + thiamine diphosphate(in) = thiamine phosphate(in) + thiamine diphosphate(out)</text>
        <dbReference type="Rhea" id="RHEA:73383"/>
        <dbReference type="ChEBI" id="CHEBI:37575"/>
        <dbReference type="ChEBI" id="CHEBI:58937"/>
    </reaction>
</comment>
<dbReference type="InterPro" id="IPR018108">
    <property type="entry name" value="MCP_transmembrane"/>
</dbReference>
<name>A7T3S4_NEMVE</name>
<dbReference type="GO" id="GO:0090422">
    <property type="term" value="F:thiamine pyrophosphate transmembrane transporter activity"/>
    <property type="evidence" value="ECO:0007669"/>
    <property type="project" value="UniProtKB-ARBA"/>
</dbReference>
<evidence type="ECO:0000313" key="15">
    <source>
        <dbReference type="EMBL" id="EDO29391.1"/>
    </source>
</evidence>
<evidence type="ECO:0000256" key="9">
    <source>
        <dbReference type="ARBA" id="ARBA00037549"/>
    </source>
</evidence>
<keyword evidence="8 13" id="KW-0472">Membrane</keyword>
<proteinExistence type="inferred from homology"/>
<dbReference type="PANTHER" id="PTHR24089">
    <property type="entry name" value="SOLUTE CARRIER FAMILY 25"/>
    <property type="match status" value="1"/>
</dbReference>
<evidence type="ECO:0000256" key="13">
    <source>
        <dbReference type="PROSITE-ProRule" id="PRU00282"/>
    </source>
</evidence>
<evidence type="ECO:0000256" key="11">
    <source>
        <dbReference type="ARBA" id="ARBA00041879"/>
    </source>
</evidence>
<comment type="similarity">
    <text evidence="2 14">Belongs to the mitochondrial carrier (TC 2.A.29) family.</text>
</comment>
<organism evidence="15 16">
    <name type="scientific">Nematostella vectensis</name>
    <name type="common">Starlet sea anemone</name>
    <dbReference type="NCBI Taxonomy" id="45351"/>
    <lineage>
        <taxon>Eukaryota</taxon>
        <taxon>Metazoa</taxon>
        <taxon>Cnidaria</taxon>
        <taxon>Anthozoa</taxon>
        <taxon>Hexacorallia</taxon>
        <taxon>Actiniaria</taxon>
        <taxon>Edwardsiidae</taxon>
        <taxon>Nematostella</taxon>
    </lineage>
</organism>
<accession>A7T3S4</accession>
<evidence type="ECO:0000256" key="7">
    <source>
        <dbReference type="ARBA" id="ARBA00023128"/>
    </source>
</evidence>
<comment type="function">
    <text evidence="9">Mitochondrial transporter mediating uptake of thiamine diphosphate into mitochondria. It is not clear if the antiporter activity is affected by the membrane potential or by the proton electrochemical gradient.</text>
</comment>
<keyword evidence="16" id="KW-1185">Reference proteome</keyword>
<evidence type="ECO:0000256" key="1">
    <source>
        <dbReference type="ARBA" id="ARBA00004225"/>
    </source>
</evidence>